<dbReference type="GO" id="GO:0016787">
    <property type="term" value="F:hydrolase activity"/>
    <property type="evidence" value="ECO:0007669"/>
    <property type="project" value="UniProtKB-KW"/>
</dbReference>
<keyword evidence="8" id="KW-1185">Reference proteome</keyword>
<evidence type="ECO:0000256" key="2">
    <source>
        <dbReference type="ARBA" id="ARBA00022729"/>
    </source>
</evidence>
<dbReference type="STRING" id="1231391.GCA_000308195_02643"/>
<protein>
    <submittedName>
        <fullName evidence="7">TAP-like protein</fullName>
    </submittedName>
</protein>
<evidence type="ECO:0000256" key="4">
    <source>
        <dbReference type="SAM" id="SignalP"/>
    </source>
</evidence>
<name>A0A2U1CSA2_9BURK</name>
<dbReference type="InterPro" id="IPR000073">
    <property type="entry name" value="AB_hydrolase_1"/>
</dbReference>
<comment type="caution">
    <text evidence="7">The sequence shown here is derived from an EMBL/GenBank/DDBJ whole genome shotgun (WGS) entry which is preliminary data.</text>
</comment>
<dbReference type="InterPro" id="IPR029058">
    <property type="entry name" value="AB_hydrolase_fold"/>
</dbReference>
<dbReference type="PROSITE" id="PS51257">
    <property type="entry name" value="PROKAR_LIPOPROTEIN"/>
    <property type="match status" value="1"/>
</dbReference>
<keyword evidence="3" id="KW-0378">Hydrolase</keyword>
<comment type="similarity">
    <text evidence="1">Belongs to the peptidase S33 family.</text>
</comment>
<dbReference type="PANTHER" id="PTHR43248">
    <property type="entry name" value="2-SUCCINYL-6-HYDROXY-2,4-CYCLOHEXADIENE-1-CARBOXYLATE SYNTHASE"/>
    <property type="match status" value="1"/>
</dbReference>
<dbReference type="Pfam" id="PF08386">
    <property type="entry name" value="Abhydrolase_4"/>
    <property type="match status" value="1"/>
</dbReference>
<feature type="domain" description="Peptidase S33 tripeptidyl aminopeptidase-like C-terminal" evidence="6">
    <location>
        <begin position="459"/>
        <end position="549"/>
    </location>
</feature>
<dbReference type="RefSeq" id="WP_243410828.1">
    <property type="nucleotide sequence ID" value="NZ_JACCEX010000001.1"/>
</dbReference>
<keyword evidence="2 4" id="KW-0732">Signal</keyword>
<feature type="signal peptide" evidence="4">
    <location>
        <begin position="1"/>
        <end position="22"/>
    </location>
</feature>
<accession>A0A2U1CSA2</accession>
<dbReference type="EMBL" id="QEKO01000001">
    <property type="protein sequence ID" value="PVY68704.1"/>
    <property type="molecule type" value="Genomic_DNA"/>
</dbReference>
<dbReference type="PANTHER" id="PTHR43248:SF29">
    <property type="entry name" value="TRIPEPTIDYL AMINOPEPTIDASE"/>
    <property type="match status" value="1"/>
</dbReference>
<evidence type="ECO:0000259" key="5">
    <source>
        <dbReference type="Pfam" id="PF00561"/>
    </source>
</evidence>
<dbReference type="AlphaFoldDB" id="A0A2U1CSA2"/>
<feature type="chain" id="PRO_5015751037" evidence="4">
    <location>
        <begin position="23"/>
        <end position="607"/>
    </location>
</feature>
<sequence length="607" mass="66351">MLPAFMKISTILISCAAALGLAACGGGSGSSSPTPEPDPLAFYKNQAVSWGDCSRYFVAGNESEGSKYLAKLGDRVQCADIKAPLDYQNPDGLQVSLSMLRVRAAESPEQKPNLFFNPGGPGGDGLMLSLRFALLLSEGNDDSTLGKKYKEVGEANNFVGFSPRGVGASTTIQCTGNELVYPTDDTKWGDTVENIRRLTDIARYTASNCQKNPVSDYINTDATARDMDLMRHLLGDEKLHYYGVSYGTWLGFWYAGVFPDRVGPMVLDSNMNFSKPIHVASISYLEGVMHTFKEYIAPYAARHDDIFNMGTSAQAIVNELNTIGHEVTQALLDTGGSFRAEPGNIPGYLSSVKAAIETQKLLDQGKTLDEIGTTLTNGDPYFADPELNELFIKRAASLVTRIAVLRNPLFYTEPEYFSLDSEGAVWDTVVCNDEPLANKDQVFWVDKGFELSRGLPIAANRVAKQPCLYWDRKANIDKPSMDSLKEAPLLMVQSQFDVPTPLSGALETFDQLPAVSMVRVENEGAHGLMVYQTECVDLTVMNHLLGNAPAQRLTECQGKPLPFDEALPQDETFMARAASSSAQPLSNFEDPQLAQELIDSLRKSIGR</sequence>
<dbReference type="Pfam" id="PF00561">
    <property type="entry name" value="Abhydrolase_1"/>
    <property type="match status" value="1"/>
</dbReference>
<reference evidence="7 8" key="1">
    <citation type="submission" date="2018-04" db="EMBL/GenBank/DDBJ databases">
        <title>Genomic Encyclopedia of Type Strains, Phase IV (KMG-IV): sequencing the most valuable type-strain genomes for metagenomic binning, comparative biology and taxonomic classification.</title>
        <authorList>
            <person name="Goeker M."/>
        </authorList>
    </citation>
    <scope>NUCLEOTIDE SEQUENCE [LARGE SCALE GENOMIC DNA]</scope>
    <source>
        <strain evidence="7 8">DSM 10065</strain>
    </source>
</reference>
<gene>
    <name evidence="7" type="ORF">C7440_1115</name>
</gene>
<evidence type="ECO:0000256" key="3">
    <source>
        <dbReference type="ARBA" id="ARBA00022801"/>
    </source>
</evidence>
<dbReference type="SUPFAM" id="SSF53474">
    <property type="entry name" value="alpha/beta-Hydrolases"/>
    <property type="match status" value="1"/>
</dbReference>
<dbReference type="Proteomes" id="UP000246145">
    <property type="component" value="Unassembled WGS sequence"/>
</dbReference>
<dbReference type="InterPro" id="IPR051601">
    <property type="entry name" value="Serine_prot/Carboxylest_S33"/>
</dbReference>
<evidence type="ECO:0000313" key="7">
    <source>
        <dbReference type="EMBL" id="PVY68704.1"/>
    </source>
</evidence>
<evidence type="ECO:0000259" key="6">
    <source>
        <dbReference type="Pfam" id="PF08386"/>
    </source>
</evidence>
<proteinExistence type="inferred from homology"/>
<evidence type="ECO:0000313" key="8">
    <source>
        <dbReference type="Proteomes" id="UP000246145"/>
    </source>
</evidence>
<dbReference type="InterPro" id="IPR013595">
    <property type="entry name" value="Pept_S33_TAP-like_C"/>
</dbReference>
<organism evidence="7 8">
    <name type="scientific">Pusillimonas noertemannii</name>
    <dbReference type="NCBI Taxonomy" id="305977"/>
    <lineage>
        <taxon>Bacteria</taxon>
        <taxon>Pseudomonadati</taxon>
        <taxon>Pseudomonadota</taxon>
        <taxon>Betaproteobacteria</taxon>
        <taxon>Burkholderiales</taxon>
        <taxon>Alcaligenaceae</taxon>
        <taxon>Pusillimonas</taxon>
    </lineage>
</organism>
<evidence type="ECO:0000256" key="1">
    <source>
        <dbReference type="ARBA" id="ARBA00010088"/>
    </source>
</evidence>
<dbReference type="Gene3D" id="3.40.50.1820">
    <property type="entry name" value="alpha/beta hydrolase"/>
    <property type="match status" value="1"/>
</dbReference>
<feature type="domain" description="AB hydrolase-1" evidence="5">
    <location>
        <begin position="158"/>
        <end position="278"/>
    </location>
</feature>